<dbReference type="Gene3D" id="1.20.1250.20">
    <property type="entry name" value="MFS general substrate transporter like domains"/>
    <property type="match status" value="2"/>
</dbReference>
<evidence type="ECO:0000256" key="5">
    <source>
        <dbReference type="ARBA" id="ARBA00023136"/>
    </source>
</evidence>
<feature type="transmembrane region" description="Helical" evidence="6">
    <location>
        <begin position="129"/>
        <end position="147"/>
    </location>
</feature>
<keyword evidence="4 6" id="KW-1133">Transmembrane helix</keyword>
<name>A0A5N0EPS6_9NOCA</name>
<evidence type="ECO:0000313" key="9">
    <source>
        <dbReference type="Proteomes" id="UP000323876"/>
    </source>
</evidence>
<feature type="transmembrane region" description="Helical" evidence="6">
    <location>
        <begin position="69"/>
        <end position="89"/>
    </location>
</feature>
<protein>
    <submittedName>
        <fullName evidence="8">MFS transporter</fullName>
    </submittedName>
</protein>
<feature type="domain" description="Major facilitator superfamily (MFS) profile" evidence="7">
    <location>
        <begin position="1"/>
        <end position="380"/>
    </location>
</feature>
<feature type="transmembrane region" description="Helical" evidence="6">
    <location>
        <begin position="159"/>
        <end position="181"/>
    </location>
</feature>
<evidence type="ECO:0000313" key="8">
    <source>
        <dbReference type="EMBL" id="KAA8889481.1"/>
    </source>
</evidence>
<evidence type="ECO:0000256" key="6">
    <source>
        <dbReference type="SAM" id="Phobius"/>
    </source>
</evidence>
<keyword evidence="3 6" id="KW-0812">Transmembrane</keyword>
<keyword evidence="5 6" id="KW-0472">Membrane</keyword>
<evidence type="ECO:0000256" key="1">
    <source>
        <dbReference type="ARBA" id="ARBA00004651"/>
    </source>
</evidence>
<dbReference type="InterPro" id="IPR036259">
    <property type="entry name" value="MFS_trans_sf"/>
</dbReference>
<dbReference type="Proteomes" id="UP000323876">
    <property type="component" value="Unassembled WGS sequence"/>
</dbReference>
<comment type="caution">
    <text evidence="8">The sequence shown here is derived from an EMBL/GenBank/DDBJ whole genome shotgun (WGS) entry which is preliminary data.</text>
</comment>
<feature type="transmembrane region" description="Helical" evidence="6">
    <location>
        <begin position="267"/>
        <end position="285"/>
    </location>
</feature>
<dbReference type="RefSeq" id="WP_150401754.1">
    <property type="nucleotide sequence ID" value="NZ_VXLC01000003.1"/>
</dbReference>
<organism evidence="8 9">
    <name type="scientific">Nocardia colli</name>
    <dbReference type="NCBI Taxonomy" id="2545717"/>
    <lineage>
        <taxon>Bacteria</taxon>
        <taxon>Bacillati</taxon>
        <taxon>Actinomycetota</taxon>
        <taxon>Actinomycetes</taxon>
        <taxon>Mycobacteriales</taxon>
        <taxon>Nocardiaceae</taxon>
        <taxon>Nocardia</taxon>
    </lineage>
</organism>
<keyword evidence="9" id="KW-1185">Reference proteome</keyword>
<gene>
    <name evidence="8" type="ORF">F3087_11210</name>
</gene>
<evidence type="ECO:0000256" key="4">
    <source>
        <dbReference type="ARBA" id="ARBA00022989"/>
    </source>
</evidence>
<feature type="transmembrane region" description="Helical" evidence="6">
    <location>
        <begin position="356"/>
        <end position="374"/>
    </location>
</feature>
<feature type="transmembrane region" description="Helical" evidence="6">
    <location>
        <begin position="291"/>
        <end position="311"/>
    </location>
</feature>
<dbReference type="CDD" id="cd17324">
    <property type="entry name" value="MFS_NepI_like"/>
    <property type="match status" value="1"/>
</dbReference>
<evidence type="ECO:0000256" key="2">
    <source>
        <dbReference type="ARBA" id="ARBA00022475"/>
    </source>
</evidence>
<dbReference type="InterPro" id="IPR020846">
    <property type="entry name" value="MFS_dom"/>
</dbReference>
<evidence type="ECO:0000259" key="7">
    <source>
        <dbReference type="PROSITE" id="PS50850"/>
    </source>
</evidence>
<dbReference type="EMBL" id="VXLC01000003">
    <property type="protein sequence ID" value="KAA8889481.1"/>
    <property type="molecule type" value="Genomic_DNA"/>
</dbReference>
<feature type="transmembrane region" description="Helical" evidence="6">
    <location>
        <begin position="235"/>
        <end position="255"/>
    </location>
</feature>
<feature type="transmembrane region" description="Helical" evidence="6">
    <location>
        <begin position="40"/>
        <end position="62"/>
    </location>
</feature>
<dbReference type="InterPro" id="IPR011701">
    <property type="entry name" value="MFS"/>
</dbReference>
<dbReference type="InterPro" id="IPR050189">
    <property type="entry name" value="MFS_Efflux_Transporters"/>
</dbReference>
<dbReference type="GO" id="GO:0005886">
    <property type="term" value="C:plasma membrane"/>
    <property type="evidence" value="ECO:0007669"/>
    <property type="project" value="UniProtKB-SubCell"/>
</dbReference>
<dbReference type="Pfam" id="PF07690">
    <property type="entry name" value="MFS_1"/>
    <property type="match status" value="1"/>
</dbReference>
<reference evidence="8 9" key="1">
    <citation type="submission" date="2019-09" db="EMBL/GenBank/DDBJ databases">
        <authorList>
            <person name="Wang X."/>
        </authorList>
    </citation>
    <scope>NUCLEOTIDE SEQUENCE [LARGE SCALE GENOMIC DNA]</scope>
    <source>
        <strain evidence="8 9">CICC 11023</strain>
    </source>
</reference>
<dbReference type="GO" id="GO:0022857">
    <property type="term" value="F:transmembrane transporter activity"/>
    <property type="evidence" value="ECO:0007669"/>
    <property type="project" value="InterPro"/>
</dbReference>
<sequence>MTRHLYLLMLTMLIVVSSELQIPAMMPVMAHDLGVDTGMIGMLVSIFALGMAIGGPAIAFVLRHRPPKRALLTVVAAYAIPELLVPLVHEYWWVALMRLLTGCLAGAAVGLSIAYATRLARSQDTIGEAVSIVLSGIMVGTVVGLPVSHFIADRWSWQATFYVLGAAAIVVFVVSLLALPPRAAATADDAAQDIRNLRLPRLWSRYLVSFLTIGAAYAAFSYFTPLLEQSAGFSSSATTLILLAYGVCALVGNLAVGKLADRHAVGVLRFGHALLAVSLAVIAVASAAQPVVLVMVLAVGLAGVTMNPPLVTRVVEVGGSGALVSTVHTSIITLGITVGTAVSAATIGAFGDDPAVAMWTGSVFAVLAAVVLALQRPRHDSIDGLRAPEAQQVIQKTAR</sequence>
<accession>A0A5N0EPS6</accession>
<feature type="transmembrane region" description="Helical" evidence="6">
    <location>
        <begin position="202"/>
        <end position="223"/>
    </location>
</feature>
<feature type="transmembrane region" description="Helical" evidence="6">
    <location>
        <begin position="95"/>
        <end position="117"/>
    </location>
</feature>
<evidence type="ECO:0000256" key="3">
    <source>
        <dbReference type="ARBA" id="ARBA00022692"/>
    </source>
</evidence>
<comment type="subcellular location">
    <subcellularLocation>
        <location evidence="1">Cell membrane</location>
        <topology evidence="1">Multi-pass membrane protein</topology>
    </subcellularLocation>
</comment>
<dbReference type="PANTHER" id="PTHR43124">
    <property type="entry name" value="PURINE EFFLUX PUMP PBUE"/>
    <property type="match status" value="1"/>
</dbReference>
<dbReference type="OrthoDB" id="2810795at2"/>
<dbReference type="SUPFAM" id="SSF103473">
    <property type="entry name" value="MFS general substrate transporter"/>
    <property type="match status" value="1"/>
</dbReference>
<dbReference type="AlphaFoldDB" id="A0A5N0EPS6"/>
<dbReference type="PANTHER" id="PTHR43124:SF8">
    <property type="entry name" value="INNER MEMBRANE TRANSPORT PROTEIN YDHP"/>
    <property type="match status" value="1"/>
</dbReference>
<dbReference type="PROSITE" id="PS50850">
    <property type="entry name" value="MFS"/>
    <property type="match status" value="1"/>
</dbReference>
<proteinExistence type="predicted"/>
<feature type="transmembrane region" description="Helical" evidence="6">
    <location>
        <begin position="323"/>
        <end position="350"/>
    </location>
</feature>
<keyword evidence="2" id="KW-1003">Cell membrane</keyword>